<keyword evidence="9 10" id="KW-0998">Cell outer membrane</keyword>
<evidence type="ECO:0000313" key="13">
    <source>
        <dbReference type="EMBL" id="QBF26376.1"/>
    </source>
</evidence>
<dbReference type="PANTHER" id="PTHR30451">
    <property type="entry name" value="OUTER MEMBRANE USHER PROTEIN"/>
    <property type="match status" value="1"/>
</dbReference>
<evidence type="ECO:0000256" key="3">
    <source>
        <dbReference type="ARBA" id="ARBA00022448"/>
    </source>
</evidence>
<reference evidence="13 14" key="1">
    <citation type="submission" date="2019-02" db="EMBL/GenBank/DDBJ databases">
        <title>Complete genome sequence of Pseudomonas sp. SNU WT1 isolated from rainbow trout.</title>
        <authorList>
            <person name="Oh W.T."/>
            <person name="Park S.C."/>
        </authorList>
    </citation>
    <scope>NUCLEOTIDE SEQUENCE [LARGE SCALE GENOMIC DNA]</scope>
    <source>
        <strain evidence="13 14">SNU WT1</strain>
    </source>
</reference>
<dbReference type="GO" id="GO:0009297">
    <property type="term" value="P:pilus assembly"/>
    <property type="evidence" value="ECO:0007669"/>
    <property type="project" value="InterPro"/>
</dbReference>
<dbReference type="PROSITE" id="PS01151">
    <property type="entry name" value="FIMBRIAL_USHER"/>
    <property type="match status" value="1"/>
</dbReference>
<feature type="domain" description="PapC-like C-terminal" evidence="11">
    <location>
        <begin position="784"/>
        <end position="842"/>
    </location>
</feature>
<dbReference type="Gene3D" id="2.60.40.2610">
    <property type="entry name" value="Outer membrane usher protein FimD, plug domain"/>
    <property type="match status" value="1"/>
</dbReference>
<keyword evidence="6 10" id="KW-0812">Transmembrane</keyword>
<dbReference type="InterPro" id="IPR042186">
    <property type="entry name" value="FimD_plug_dom"/>
</dbReference>
<organism evidence="13 14">
    <name type="scientific">Pseudomonas tructae</name>
    <dbReference type="NCBI Taxonomy" id="2518644"/>
    <lineage>
        <taxon>Bacteria</taxon>
        <taxon>Pseudomonadati</taxon>
        <taxon>Pseudomonadota</taxon>
        <taxon>Gammaproteobacteria</taxon>
        <taxon>Pseudomonadales</taxon>
        <taxon>Pseudomonadaceae</taxon>
        <taxon>Pseudomonas</taxon>
    </lineage>
</organism>
<comment type="subcellular location">
    <subcellularLocation>
        <location evidence="1 10">Cell outer membrane</location>
        <topology evidence="1 10">Multi-pass membrane protein</topology>
    </subcellularLocation>
</comment>
<comment type="similarity">
    <text evidence="2 10">Belongs to the fimbrial export usher family.</text>
</comment>
<dbReference type="Pfam" id="PF00577">
    <property type="entry name" value="Usher"/>
    <property type="match status" value="1"/>
</dbReference>
<dbReference type="PANTHER" id="PTHR30451:SF21">
    <property type="entry name" value="FIMBRIAL USHER DOMAIN-CONTAINING PROTEIN YDET-RELATED"/>
    <property type="match status" value="1"/>
</dbReference>
<keyword evidence="14" id="KW-1185">Reference proteome</keyword>
<dbReference type="KEGG" id="ptk:EXN22_11975"/>
<dbReference type="InterPro" id="IPR000015">
    <property type="entry name" value="Fimb_usher"/>
</dbReference>
<keyword evidence="5 10" id="KW-1029">Fimbrium biogenesis</keyword>
<evidence type="ECO:0000256" key="2">
    <source>
        <dbReference type="ARBA" id="ARBA00008064"/>
    </source>
</evidence>
<dbReference type="Proteomes" id="UP000291130">
    <property type="component" value="Chromosome"/>
</dbReference>
<keyword evidence="8 10" id="KW-0472">Membrane</keyword>
<gene>
    <name evidence="13" type="ORF">EXN22_11975</name>
</gene>
<keyword evidence="3 10" id="KW-0813">Transport</keyword>
<dbReference type="InterPro" id="IPR043142">
    <property type="entry name" value="PapC-like_C_sf"/>
</dbReference>
<keyword evidence="7" id="KW-0732">Signal</keyword>
<dbReference type="Gene3D" id="2.60.40.3110">
    <property type="match status" value="1"/>
</dbReference>
<accession>A0A411MHN0</accession>
<name>A0A411MHN0_9PSED</name>
<feature type="domain" description="PapC N-terminal" evidence="12">
    <location>
        <begin position="61"/>
        <end position="207"/>
    </location>
</feature>
<evidence type="ECO:0000256" key="8">
    <source>
        <dbReference type="ARBA" id="ARBA00023136"/>
    </source>
</evidence>
<dbReference type="InterPro" id="IPR018030">
    <property type="entry name" value="Fimbrial_membr_usher_CS"/>
</dbReference>
<evidence type="ECO:0000259" key="11">
    <source>
        <dbReference type="Pfam" id="PF13953"/>
    </source>
</evidence>
<dbReference type="EMBL" id="CP035952">
    <property type="protein sequence ID" value="QBF26376.1"/>
    <property type="molecule type" value="Genomic_DNA"/>
</dbReference>
<dbReference type="GO" id="GO:0015473">
    <property type="term" value="F:fimbrial usher porin activity"/>
    <property type="evidence" value="ECO:0007669"/>
    <property type="project" value="InterPro"/>
</dbReference>
<dbReference type="Pfam" id="PF13954">
    <property type="entry name" value="PapC_N"/>
    <property type="match status" value="1"/>
</dbReference>
<evidence type="ECO:0000256" key="10">
    <source>
        <dbReference type="RuleBase" id="RU003884"/>
    </source>
</evidence>
<dbReference type="GO" id="GO:0009279">
    <property type="term" value="C:cell outer membrane"/>
    <property type="evidence" value="ECO:0007669"/>
    <property type="project" value="UniProtKB-SubCell"/>
</dbReference>
<dbReference type="SUPFAM" id="SSF141729">
    <property type="entry name" value="FimD N-terminal domain-like"/>
    <property type="match status" value="1"/>
</dbReference>
<dbReference type="Pfam" id="PF13953">
    <property type="entry name" value="PapC_C"/>
    <property type="match status" value="1"/>
</dbReference>
<evidence type="ECO:0000256" key="4">
    <source>
        <dbReference type="ARBA" id="ARBA00022452"/>
    </source>
</evidence>
<keyword evidence="4" id="KW-1134">Transmembrane beta strand</keyword>
<dbReference type="Gene3D" id="2.60.40.2070">
    <property type="match status" value="1"/>
</dbReference>
<dbReference type="Gene3D" id="3.10.20.410">
    <property type="match status" value="1"/>
</dbReference>
<dbReference type="AlphaFoldDB" id="A0A411MHN0"/>
<evidence type="ECO:0000256" key="6">
    <source>
        <dbReference type="ARBA" id="ARBA00022692"/>
    </source>
</evidence>
<evidence type="ECO:0000256" key="7">
    <source>
        <dbReference type="ARBA" id="ARBA00022729"/>
    </source>
</evidence>
<evidence type="ECO:0000256" key="1">
    <source>
        <dbReference type="ARBA" id="ARBA00004571"/>
    </source>
</evidence>
<dbReference type="RefSeq" id="WP_130264245.1">
    <property type="nucleotide sequence ID" value="NZ_CP035952.1"/>
</dbReference>
<proteinExistence type="inferred from homology"/>
<dbReference type="InterPro" id="IPR025885">
    <property type="entry name" value="PapC_N"/>
</dbReference>
<evidence type="ECO:0000259" key="12">
    <source>
        <dbReference type="Pfam" id="PF13954"/>
    </source>
</evidence>
<dbReference type="InterPro" id="IPR037224">
    <property type="entry name" value="PapC_N_sf"/>
</dbReference>
<dbReference type="InterPro" id="IPR025949">
    <property type="entry name" value="PapC-like_C"/>
</dbReference>
<protein>
    <submittedName>
        <fullName evidence="13">Fimbrial biogenesis outer membrane usher protein</fullName>
    </submittedName>
</protein>
<evidence type="ECO:0000313" key="14">
    <source>
        <dbReference type="Proteomes" id="UP000291130"/>
    </source>
</evidence>
<evidence type="ECO:0000256" key="9">
    <source>
        <dbReference type="ARBA" id="ARBA00023237"/>
    </source>
</evidence>
<sequence length="861" mass="92379">MSLLTGCRLAHGVHPGKRSSSPAALQIPPTLGPLFVALASCLGPDASAATANDHAPEQVEQFNTSFLQGAPSSVDVQLLLSASSVLPGRYRVDLYSNEMLVGRRDIDFRRHPDSGKVEACLTLDMLEQLGIDMKKLEAAGKLNLDDPQGCYDLPALIAKATQRYDASRLRLMVSVPQIALQRGMRGYVDPALWDHGVSAAFLNYQLSSSRNSTDNATTFSNNLGLRNGINLGAWRLRNESNFSSSTGQPNRFKSNRSYVQHDVTALKGQFSAGEIFSDADVFDSVRYRGLKLASDQGMRADSERGYAPIIRGVAQTSATVEIRQNNYILYTANVPPGPFEISDIYPSGSNGDLQVTIIEADGTRRVTVQAFSSLPIMVREGQLNYSLSAGQYNSNSEGLATPKFVSGTLAYGISSNLSGILGLQASENYQALALGAGRNTAIGAVSVDLTHSSSRTPGQSVRGNSLRALYAKTFTGTDTSFTLAAYRYSTEGYRTLTNHVEELDSDSQRRTGNSKTRTDLTINQSIGRNQQYGSVYLNASDQRYWGRGGSQSLSAGYSNYWGEVSYNLDATYSKDVGDFGPSNNDTLFNLSVSFPLGSKPRAPRAFVSASTQKNNDTAQAGINGYLSEDSDTYYSVQGGNSSTGGSTASANINTRTAVADISAGYSQGRGYNSQSLNLAGSIVAHGGGINLGQTVGETFALAQVPDVSGVKIGSYSGAKTGANGYAVVPNVQPYRVNWISLDTRDLDTGIDMDNATQQVVPRRGAVVLARYASKSGRRVQFELFDARHQPIPFGASLEDQAGKQLAISDPSGKALALMEKDAGELVIRWNDQHCTAAYALPERNPALNYERVPLVCQSPLP</sequence>
<dbReference type="OrthoDB" id="6554712at2"/>
<evidence type="ECO:0000256" key="5">
    <source>
        <dbReference type="ARBA" id="ARBA00022558"/>
    </source>
</evidence>